<dbReference type="RefSeq" id="XP_067080945.1">
    <property type="nucleotide sequence ID" value="XM_067224844.1"/>
</dbReference>
<protein>
    <submittedName>
        <fullName evidence="2">Uncharacterized protein</fullName>
    </submittedName>
</protein>
<dbReference type="EMBL" id="CZPT02001356">
    <property type="protein sequence ID" value="SCU70071.1"/>
    <property type="molecule type" value="Genomic_DNA"/>
</dbReference>
<evidence type="ECO:0000313" key="2">
    <source>
        <dbReference type="EMBL" id="SCU70071.1"/>
    </source>
</evidence>
<accession>A0A1G4ICQ8</accession>
<feature type="compositionally biased region" description="Basic and acidic residues" evidence="1">
    <location>
        <begin position="141"/>
        <end position="154"/>
    </location>
</feature>
<feature type="compositionally biased region" description="Basic residues" evidence="1">
    <location>
        <begin position="1"/>
        <end position="14"/>
    </location>
</feature>
<dbReference type="Proteomes" id="UP000195570">
    <property type="component" value="Unassembled WGS sequence"/>
</dbReference>
<sequence>MAARRHRRHHHHTAAHAQKLVTPKSSLSPTVAQHQHEGRKATYEHQNTPFGVNPPTAATPEVQSTGVAPTVNSTAFKLETALMPPKSLDEAHRPGVAKFSDGIDPKSRSVTDKERGTVGTKTTGHQQLGMHCKPTTEVSDDASKLVAEAKKKTEPTAQGAPGDAVPTSKT</sequence>
<name>A0A1G4ICQ8_TRYEQ</name>
<gene>
    <name evidence="2" type="ORF">TEOVI_000164000</name>
</gene>
<dbReference type="GeneID" id="92375580"/>
<feature type="region of interest" description="Disordered" evidence="1">
    <location>
        <begin position="85"/>
        <end position="170"/>
    </location>
</feature>
<dbReference type="PANTHER" id="PTHR38758:SF1">
    <property type="entry name" value="PROTEIN, PUTATIVE-RELATED"/>
    <property type="match status" value="1"/>
</dbReference>
<comment type="caution">
    <text evidence="2">The sequence shown here is derived from an EMBL/GenBank/DDBJ whole genome shotgun (WGS) entry which is preliminary data.</text>
</comment>
<dbReference type="AlphaFoldDB" id="A0A1G4ICQ8"/>
<evidence type="ECO:0000313" key="3">
    <source>
        <dbReference type="Proteomes" id="UP000195570"/>
    </source>
</evidence>
<feature type="compositionally biased region" description="Polar residues" evidence="1">
    <location>
        <begin position="23"/>
        <end position="33"/>
    </location>
</feature>
<feature type="region of interest" description="Disordered" evidence="1">
    <location>
        <begin position="1"/>
        <end position="42"/>
    </location>
</feature>
<dbReference type="VEuPathDB" id="TriTrypDB:TEOVI_000164000"/>
<organism evidence="2 3">
    <name type="scientific">Trypanosoma equiperdum</name>
    <dbReference type="NCBI Taxonomy" id="5694"/>
    <lineage>
        <taxon>Eukaryota</taxon>
        <taxon>Discoba</taxon>
        <taxon>Euglenozoa</taxon>
        <taxon>Kinetoplastea</taxon>
        <taxon>Metakinetoplastina</taxon>
        <taxon>Trypanosomatida</taxon>
        <taxon>Trypanosomatidae</taxon>
        <taxon>Trypanosoma</taxon>
    </lineage>
</organism>
<reference evidence="2" key="1">
    <citation type="submission" date="2016-09" db="EMBL/GenBank/DDBJ databases">
        <authorList>
            <person name="Hebert L."/>
            <person name="Moumen B."/>
        </authorList>
    </citation>
    <scope>NUCLEOTIDE SEQUENCE [LARGE SCALE GENOMIC DNA]</scope>
    <source>
        <strain evidence="2">OVI</strain>
    </source>
</reference>
<dbReference type="PANTHER" id="PTHR38758">
    <property type="entry name" value="PUTATIVE-RELATED"/>
    <property type="match status" value="1"/>
</dbReference>
<keyword evidence="3" id="KW-1185">Reference proteome</keyword>
<evidence type="ECO:0000256" key="1">
    <source>
        <dbReference type="SAM" id="MobiDB-lite"/>
    </source>
</evidence>
<proteinExistence type="predicted"/>
<feature type="compositionally biased region" description="Basic and acidic residues" evidence="1">
    <location>
        <begin position="101"/>
        <end position="116"/>
    </location>
</feature>